<gene>
    <name evidence="1" type="ORF">EB834_10810</name>
</gene>
<protein>
    <submittedName>
        <fullName evidence="1">Eco29kI family restriction endonuclease</fullName>
    </submittedName>
</protein>
<proteinExistence type="predicted"/>
<keyword evidence="1" id="KW-0255">Endonuclease</keyword>
<sequence length="202" mass="22837">MAFDPLSYENLGESISRALDQRPVVPINNLPNFSGQGIYALYYSGNFPLYNEIAEKNRQIAGTWPLYIGKAEAQSERKGDPDQKNILDGNRLKNRISSHRTSIAQATNVDISDFSVRYLVVAPTWVPLAEIVSIREHTPVWNSLLDGLGNHAPGTGRKDMQRPKWDMIHPGRPWAAKLRDNDKSVEELEIEVHDFIAQRSSR</sequence>
<organism evidence="1 2">
    <name type="scientific">Brevibacterium aurantiacum</name>
    <dbReference type="NCBI Taxonomy" id="273384"/>
    <lineage>
        <taxon>Bacteria</taxon>
        <taxon>Bacillati</taxon>
        <taxon>Actinomycetota</taxon>
        <taxon>Actinomycetes</taxon>
        <taxon>Micrococcales</taxon>
        <taxon>Brevibacteriaceae</taxon>
        <taxon>Brevibacterium</taxon>
    </lineage>
</organism>
<comment type="caution">
    <text evidence="1">The sequence shown here is derived from an EMBL/GenBank/DDBJ whole genome shotgun (WGS) entry which is preliminary data.</text>
</comment>
<name>A0A4Z0KKW7_BREAU</name>
<keyword evidence="1" id="KW-0378">Hydrolase</keyword>
<reference evidence="1 2" key="1">
    <citation type="submission" date="2018-10" db="EMBL/GenBank/DDBJ databases">
        <title>Brevibacterium genomes from Austrain hard cheese rinds.</title>
        <authorList>
            <person name="Anast J.M."/>
            <person name="Dzieciol M."/>
            <person name="Schultz D.L."/>
            <person name="Mann E."/>
            <person name="Wagner M."/>
            <person name="Schmitz-Esser S."/>
        </authorList>
    </citation>
    <scope>NUCLEOTIDE SEQUENCE [LARGE SCALE GENOMIC DNA]</scope>
    <source>
        <strain evidence="1 2">L261</strain>
    </source>
</reference>
<evidence type="ECO:0000313" key="2">
    <source>
        <dbReference type="Proteomes" id="UP000297736"/>
    </source>
</evidence>
<dbReference type="InterPro" id="IPR018575">
    <property type="entry name" value="Restrct_endonuc_II_Eco29kI"/>
</dbReference>
<dbReference type="AlphaFoldDB" id="A0A4Z0KKW7"/>
<dbReference type="Pfam" id="PF09517">
    <property type="entry name" value="RE_Eco29kI"/>
    <property type="match status" value="1"/>
</dbReference>
<evidence type="ECO:0000313" key="1">
    <source>
        <dbReference type="EMBL" id="TGD38653.1"/>
    </source>
</evidence>
<keyword evidence="1" id="KW-0540">Nuclease</keyword>
<accession>A0A4Z0KKW7</accession>
<dbReference type="EMBL" id="RHFF01000009">
    <property type="protein sequence ID" value="TGD38653.1"/>
    <property type="molecule type" value="Genomic_DNA"/>
</dbReference>
<dbReference type="GO" id="GO:0004519">
    <property type="term" value="F:endonuclease activity"/>
    <property type="evidence" value="ECO:0007669"/>
    <property type="project" value="UniProtKB-KW"/>
</dbReference>
<dbReference type="Proteomes" id="UP000297736">
    <property type="component" value="Unassembled WGS sequence"/>
</dbReference>